<accession>A0A7W4QDW4</accession>
<comment type="caution">
    <text evidence="2">The sequence shown here is derived from an EMBL/GenBank/DDBJ whole genome shotgun (WGS) entry which is preliminary data.</text>
</comment>
<name>A0A7W4QDW4_9GAMM</name>
<dbReference type="InterPro" id="IPR028973">
    <property type="entry name" value="PhnB-like"/>
</dbReference>
<dbReference type="InterPro" id="IPR029068">
    <property type="entry name" value="Glyas_Bleomycin-R_OHBP_Dase"/>
</dbReference>
<gene>
    <name evidence="2" type="ORF">H3H51_15960</name>
</gene>
<evidence type="ECO:0000313" key="3">
    <source>
        <dbReference type="Proteomes" id="UP000542720"/>
    </source>
</evidence>
<dbReference type="PANTHER" id="PTHR33990">
    <property type="entry name" value="PROTEIN YJDN-RELATED"/>
    <property type="match status" value="1"/>
</dbReference>
<sequence>MKLHAYLIFDGQCAEAFRFYQQVFGGELMVMPFADSPACGDVPAEHRDRTMHASLSAGGELLMGSDNMPGDSHGGIKGCHISIQADDLAHAERLYRELAAQGSVQMELQKTFWAEGFAMLTDRFGVPWMINFSGDCQALA</sequence>
<protein>
    <submittedName>
        <fullName evidence="2">VOC family protein</fullName>
    </submittedName>
</protein>
<dbReference type="Pfam" id="PF00903">
    <property type="entry name" value="Glyoxalase"/>
    <property type="match status" value="1"/>
</dbReference>
<dbReference type="EMBL" id="JACJUD010000005">
    <property type="protein sequence ID" value="MBB2496516.1"/>
    <property type="molecule type" value="Genomic_DNA"/>
</dbReference>
<keyword evidence="3" id="KW-1185">Reference proteome</keyword>
<proteinExistence type="predicted"/>
<dbReference type="RefSeq" id="WP_183090049.1">
    <property type="nucleotide sequence ID" value="NZ_JACJUD010000005.1"/>
</dbReference>
<dbReference type="SUPFAM" id="SSF54593">
    <property type="entry name" value="Glyoxalase/Bleomycin resistance protein/Dihydroxybiphenyl dioxygenase"/>
    <property type="match status" value="1"/>
</dbReference>
<feature type="domain" description="Glyoxalase/fosfomycin resistance/dioxygenase" evidence="1">
    <location>
        <begin position="3"/>
        <end position="130"/>
    </location>
</feature>
<dbReference type="AlphaFoldDB" id="A0A7W4QDW4"/>
<dbReference type="InterPro" id="IPR004360">
    <property type="entry name" value="Glyas_Fos-R_dOase_dom"/>
</dbReference>
<dbReference type="PANTHER" id="PTHR33990:SF1">
    <property type="entry name" value="PROTEIN YJDN"/>
    <property type="match status" value="1"/>
</dbReference>
<dbReference type="Proteomes" id="UP000542720">
    <property type="component" value="Unassembled WGS sequence"/>
</dbReference>
<dbReference type="CDD" id="cd06588">
    <property type="entry name" value="PhnB_like"/>
    <property type="match status" value="1"/>
</dbReference>
<reference evidence="2 3" key="1">
    <citation type="submission" date="2020-08" db="EMBL/GenBank/DDBJ databases">
        <authorList>
            <person name="Kim C.M."/>
        </authorList>
    </citation>
    <scope>NUCLEOTIDE SEQUENCE [LARGE SCALE GENOMIC DNA]</scope>
    <source>
        <strain evidence="2 3">UL070</strain>
    </source>
</reference>
<organism evidence="2 3">
    <name type="scientific">Aquipseudomonas ullengensis</name>
    <dbReference type="NCBI Taxonomy" id="2759166"/>
    <lineage>
        <taxon>Bacteria</taxon>
        <taxon>Pseudomonadati</taxon>
        <taxon>Pseudomonadota</taxon>
        <taxon>Gammaproteobacteria</taxon>
        <taxon>Pseudomonadales</taxon>
        <taxon>Pseudomonadaceae</taxon>
        <taxon>Aquipseudomonas</taxon>
    </lineage>
</organism>
<evidence type="ECO:0000259" key="1">
    <source>
        <dbReference type="Pfam" id="PF00903"/>
    </source>
</evidence>
<evidence type="ECO:0000313" key="2">
    <source>
        <dbReference type="EMBL" id="MBB2496516.1"/>
    </source>
</evidence>
<dbReference type="Gene3D" id="3.10.180.10">
    <property type="entry name" value="2,3-Dihydroxybiphenyl 1,2-Dioxygenase, domain 1"/>
    <property type="match status" value="1"/>
</dbReference>